<protein>
    <submittedName>
        <fullName evidence="2">Uncharacterized protein</fullName>
    </submittedName>
</protein>
<dbReference type="RefSeq" id="WP_134456000.1">
    <property type="nucleotide sequence ID" value="NZ_JBHMFL010000013.1"/>
</dbReference>
<evidence type="ECO:0000313" key="2">
    <source>
        <dbReference type="EMBL" id="TFE44121.1"/>
    </source>
</evidence>
<organism evidence="2 3">
    <name type="scientific">Paraburkholderia dipogonis</name>
    <dbReference type="NCBI Taxonomy" id="1211383"/>
    <lineage>
        <taxon>Bacteria</taxon>
        <taxon>Pseudomonadati</taxon>
        <taxon>Pseudomonadota</taxon>
        <taxon>Betaproteobacteria</taxon>
        <taxon>Burkholderiales</taxon>
        <taxon>Burkholderiaceae</taxon>
        <taxon>Paraburkholderia</taxon>
    </lineage>
</organism>
<dbReference type="GeneID" id="97305118"/>
<gene>
    <name evidence="2" type="ORF">E2553_03215</name>
</gene>
<comment type="caution">
    <text evidence="2">The sequence shown here is derived from an EMBL/GenBank/DDBJ whole genome shotgun (WGS) entry which is preliminary data.</text>
</comment>
<name>A0A4Y8N3E3_9BURK</name>
<reference evidence="2 3" key="1">
    <citation type="submission" date="2019-03" db="EMBL/GenBank/DDBJ databases">
        <title>Complete Genome Sequence of Paraburkholderia dipogonis ICMP 19430T, a Nitrogen-fixing Symbiont of the South African Invasive Legume Dipogon lignosus in New Zealand.</title>
        <authorList>
            <person name="De Meyer S.E."/>
        </authorList>
    </citation>
    <scope>NUCLEOTIDE SEQUENCE [LARGE SCALE GENOMIC DNA]</scope>
    <source>
        <strain evidence="2 3">ICMP 19430</strain>
    </source>
</reference>
<proteinExistence type="predicted"/>
<dbReference type="Proteomes" id="UP000297385">
    <property type="component" value="Unassembled WGS sequence"/>
</dbReference>
<dbReference type="AlphaFoldDB" id="A0A4Y8N3E3"/>
<accession>A0A4Y8N3E3</accession>
<evidence type="ECO:0000313" key="3">
    <source>
        <dbReference type="Proteomes" id="UP000297385"/>
    </source>
</evidence>
<dbReference type="EMBL" id="SNVI01000001">
    <property type="protein sequence ID" value="TFE44121.1"/>
    <property type="molecule type" value="Genomic_DNA"/>
</dbReference>
<sequence length="207" mass="22598">MQEAAGLTIQKNLSGWPAVQRRRPMIRMPRKGWVNAPRVTQPDKKEQAAAACPRKGRQRRPHPVTARLVHSQAESAISRSRIATIFSMEVFGRDASTHDSHHYNNSTALSRSVANDKTSLDSIGASTIVRITNRTASVNTGGPGFGYVGDSAATCMSPDVGVSNALQRVILLVSQVPPACRTDLLHVAEAARPACFFRRHFVSIFKQ</sequence>
<feature type="region of interest" description="Disordered" evidence="1">
    <location>
        <begin position="39"/>
        <end position="62"/>
    </location>
</feature>
<evidence type="ECO:0000256" key="1">
    <source>
        <dbReference type="SAM" id="MobiDB-lite"/>
    </source>
</evidence>